<accession>A0A1H8I1E7</accession>
<sequence>MKQIKSGIYFLAACAVLMFSNCGKPHDIKTPTVDPNIVNAMYPAKVSFYDGGQSAYPRVYTYTYDKDNHLIKYGKDSLVVWDINAHQVSSTVFDYPNSISAFTYSYGLVAVDKTPGAVDIYTGLPTQVSIDFFYKDLHFGTTRSNASGLWQFEISGGHIMKALTSDGGGRNFNYSYDKDGNLSGMSFVSLTGPRAGAEYYRFTVKSLDNKSSPFSSVKGYGTISYPQSYFIDYAQAFCKKNPIQIVGERYDATKNGFVIDEQDDFTYQYNDKGYPTQITVSMTYFEATTTHYTRTYNYTYKQ</sequence>
<dbReference type="AlphaFoldDB" id="A0A1H8I1E7"/>
<reference evidence="2" key="1">
    <citation type="submission" date="2016-10" db="EMBL/GenBank/DDBJ databases">
        <authorList>
            <person name="Varghese N."/>
            <person name="Submissions S."/>
        </authorList>
    </citation>
    <scope>NUCLEOTIDE SEQUENCE [LARGE SCALE GENOMIC DNA]</scope>
    <source>
        <strain evidence="2">Gh-48</strain>
    </source>
</reference>
<evidence type="ECO:0008006" key="3">
    <source>
        <dbReference type="Google" id="ProtNLM"/>
    </source>
</evidence>
<evidence type="ECO:0000313" key="2">
    <source>
        <dbReference type="Proteomes" id="UP000198942"/>
    </source>
</evidence>
<protein>
    <recommendedName>
        <fullName evidence="3">YD repeat-containing protein</fullName>
    </recommendedName>
</protein>
<name>A0A1H8I1E7_9SPHI</name>
<dbReference type="STRING" id="551995.SAMN05192574_103690"/>
<dbReference type="RefSeq" id="WP_143065172.1">
    <property type="nucleotide sequence ID" value="NZ_FOCL01000003.1"/>
</dbReference>
<dbReference type="OrthoDB" id="787235at2"/>
<proteinExistence type="predicted"/>
<evidence type="ECO:0000313" key="1">
    <source>
        <dbReference type="EMBL" id="SEN61936.1"/>
    </source>
</evidence>
<dbReference type="Proteomes" id="UP000198942">
    <property type="component" value="Unassembled WGS sequence"/>
</dbReference>
<keyword evidence="2" id="KW-1185">Reference proteome</keyword>
<organism evidence="1 2">
    <name type="scientific">Mucilaginibacter gossypiicola</name>
    <dbReference type="NCBI Taxonomy" id="551995"/>
    <lineage>
        <taxon>Bacteria</taxon>
        <taxon>Pseudomonadati</taxon>
        <taxon>Bacteroidota</taxon>
        <taxon>Sphingobacteriia</taxon>
        <taxon>Sphingobacteriales</taxon>
        <taxon>Sphingobacteriaceae</taxon>
        <taxon>Mucilaginibacter</taxon>
    </lineage>
</organism>
<dbReference type="EMBL" id="FOCL01000003">
    <property type="protein sequence ID" value="SEN61936.1"/>
    <property type="molecule type" value="Genomic_DNA"/>
</dbReference>
<gene>
    <name evidence="1" type="ORF">SAMN05192574_103690</name>
</gene>